<dbReference type="RefSeq" id="WP_187751501.1">
    <property type="nucleotide sequence ID" value="NZ_CP060828.1"/>
</dbReference>
<evidence type="ECO:0000313" key="1">
    <source>
        <dbReference type="EMBL" id="QNP74577.1"/>
    </source>
</evidence>
<dbReference type="Proteomes" id="UP000516052">
    <property type="component" value="Chromosome"/>
</dbReference>
<name>A0A7H0IP61_9ACTN</name>
<dbReference type="KEGG" id="sroi:IAG44_37415"/>
<evidence type="ECO:0000313" key="2">
    <source>
        <dbReference type="Proteomes" id="UP000516052"/>
    </source>
</evidence>
<accession>A0A7H0IP61</accession>
<proteinExistence type="predicted"/>
<gene>
    <name evidence="1" type="ORF">IAG44_37415</name>
</gene>
<protein>
    <submittedName>
        <fullName evidence="1">Uncharacterized protein</fullName>
    </submittedName>
</protein>
<organism evidence="1 2">
    <name type="scientific">Streptomyces roseirectus</name>
    <dbReference type="NCBI Taxonomy" id="2768066"/>
    <lineage>
        <taxon>Bacteria</taxon>
        <taxon>Bacillati</taxon>
        <taxon>Actinomycetota</taxon>
        <taxon>Actinomycetes</taxon>
        <taxon>Kitasatosporales</taxon>
        <taxon>Streptomycetaceae</taxon>
        <taxon>Streptomyces</taxon>
    </lineage>
</organism>
<sequence>MPFSEDTLQQTRAAYEEHARTCRQCHFDTMPCAVSKHLMRAYNNARREQARANSASR</sequence>
<keyword evidence="2" id="KW-1185">Reference proteome</keyword>
<reference evidence="1 2" key="1">
    <citation type="submission" date="2020-08" db="EMBL/GenBank/DDBJ databases">
        <title>A novel species.</title>
        <authorList>
            <person name="Gao J."/>
        </authorList>
    </citation>
    <scope>NUCLEOTIDE SEQUENCE [LARGE SCALE GENOMIC DNA]</scope>
    <source>
        <strain evidence="1 2">CRXT-G-22</strain>
    </source>
</reference>
<dbReference type="AlphaFoldDB" id="A0A7H0IP61"/>
<dbReference type="EMBL" id="CP060828">
    <property type="protein sequence ID" value="QNP74577.1"/>
    <property type="molecule type" value="Genomic_DNA"/>
</dbReference>